<dbReference type="PROSITE" id="PS52016">
    <property type="entry name" value="TONB_DEPENDENT_REC_3"/>
    <property type="match status" value="1"/>
</dbReference>
<evidence type="ECO:0000256" key="1">
    <source>
        <dbReference type="ARBA" id="ARBA00004571"/>
    </source>
</evidence>
<evidence type="ECO:0000256" key="11">
    <source>
        <dbReference type="ARBA" id="ARBA00023136"/>
    </source>
</evidence>
<evidence type="ECO:0000256" key="8">
    <source>
        <dbReference type="ARBA" id="ARBA00023004"/>
    </source>
</evidence>
<evidence type="ECO:0000256" key="16">
    <source>
        <dbReference type="SAM" id="SignalP"/>
    </source>
</evidence>
<evidence type="ECO:0000256" key="5">
    <source>
        <dbReference type="ARBA" id="ARBA00022496"/>
    </source>
</evidence>
<feature type="domain" description="AMIN" evidence="19">
    <location>
        <begin position="72"/>
        <end position="167"/>
    </location>
</feature>
<dbReference type="InterPro" id="IPR036942">
    <property type="entry name" value="Beta-barrel_TonB_sf"/>
</dbReference>
<keyword evidence="21" id="KW-1185">Reference proteome</keyword>
<dbReference type="PANTHER" id="PTHR32552:SF68">
    <property type="entry name" value="FERRICHROME OUTER MEMBRANE TRANSPORTER_PHAGE RECEPTOR"/>
    <property type="match status" value="1"/>
</dbReference>
<dbReference type="Pfam" id="PF00593">
    <property type="entry name" value="TonB_dep_Rec_b-barrel"/>
    <property type="match status" value="1"/>
</dbReference>
<feature type="chain" id="PRO_5046696858" evidence="16">
    <location>
        <begin position="31"/>
        <end position="864"/>
    </location>
</feature>
<proteinExistence type="inferred from homology"/>
<reference evidence="20 21" key="1">
    <citation type="submission" date="2019-11" db="EMBL/GenBank/DDBJ databases">
        <title>Comparison of genomes from free-living endosymbiotic cyanobacteria isolated from Azolla.</title>
        <authorList>
            <person name="Thiel T."/>
            <person name="Pratte B."/>
        </authorList>
    </citation>
    <scope>NUCLEOTIDE SEQUENCE [LARGE SCALE GENOMIC DNA]</scope>
    <source>
        <strain evidence="20 21">N2B</strain>
        <plasmid evidence="20">pN2B-C</plasmid>
    </source>
</reference>
<comment type="similarity">
    <text evidence="2 13 14">Belongs to the TonB-dependent receptor family.</text>
</comment>
<dbReference type="InterPro" id="IPR010105">
    <property type="entry name" value="TonB_sidphr_rcpt"/>
</dbReference>
<feature type="domain" description="TonB-dependent receptor-like beta-barrel" evidence="17">
    <location>
        <begin position="404"/>
        <end position="835"/>
    </location>
</feature>
<keyword evidence="10 14" id="KW-0798">TonB box</keyword>
<dbReference type="InterPro" id="IPR037066">
    <property type="entry name" value="Plug_dom_sf"/>
</dbReference>
<keyword evidence="3 13" id="KW-0813">Transport</keyword>
<evidence type="ECO:0000256" key="12">
    <source>
        <dbReference type="ARBA" id="ARBA00023237"/>
    </source>
</evidence>
<sequence>MWSKALKRRQRAYLGIIGTIVLLGTQPANAQASPNVAENTEVPNTQIPQTNIKGLLAQEQPQNAAVTIVTGVRLNSTANGVEVILETPSSDKLQTATQNEGNNFIADISNAQLRLTTGDSFRQEKPVAGVAEVIVTNQDANSIRVVVVGETSLPKVELFDDDAGLVFGVTPDATSTPPPQTPDTEKPSSETPPTQPSAQEKEPIELVVTGERDSYSVPSAITATKIEAPLRDIPQSIQVVPRQVIEDRQIVRIGETIENVSGVQELPGYGGSTSLTGYYFRGLSLAYQSLRNGFRDIGVIGSRDIANIERVEFFKGPASVLYGGRFSLGGLTNTVTKKPIEEPYYNLGATIGSYDFYRPTLDISGPLTSDRSLLYRLNLAYQNSGSFRDFNENESFFVAPAITWKISPKTSLTVELEQQNYNYTFDYNFPPEREVFQLPISRFLGEPNFNDATFNSTSVSYNFEHKFTDTWKFRQGFSAIIVNGDTRQVELFDPLGNDRRTLPRSPLRTEEEQEDYVLQNEIFGEFKTGSIQHKILVGLELSRWGYDFNYFRGTLDPIDIFNPQYGAQAINFEQELHRKQSSDNLGIYLQDFIEISQNLKLLAGVRFDINDVSVVNKITNTTINQQTTTRFSPRVGIVYQPSSTTSLYFNWANSFNPQFFRVSRTGEQFPPTTGEQFEVGIKQDFLNNRLSTTLALYQITQQNVLTSDPADPRFSIATGEQKSRGVELDIAGEILPGWKIIANYAYANGFVSRDNSIPEGDRIAGIPQHSASLWTTYELQKGNLQGLGFGLGLVYASEREAQLPNTFTLPSYVRVDAALSYRRDNLKVGLNFRNLFDTKYYNTDTFYIYPQAPLTVLGTVSVQF</sequence>
<keyword evidence="20" id="KW-0675">Receptor</keyword>
<dbReference type="InterPro" id="IPR021731">
    <property type="entry name" value="AMIN_dom"/>
</dbReference>
<dbReference type="Proteomes" id="UP000570851">
    <property type="component" value="Unassembled WGS sequence"/>
</dbReference>
<evidence type="ECO:0000256" key="3">
    <source>
        <dbReference type="ARBA" id="ARBA00022448"/>
    </source>
</evidence>
<evidence type="ECO:0000313" key="21">
    <source>
        <dbReference type="Proteomes" id="UP000570851"/>
    </source>
</evidence>
<evidence type="ECO:0000256" key="14">
    <source>
        <dbReference type="RuleBase" id="RU003357"/>
    </source>
</evidence>
<organism evidence="20 21">
    <name type="scientific">Trichormus variabilis N2B</name>
    <dbReference type="NCBI Taxonomy" id="2681315"/>
    <lineage>
        <taxon>Bacteria</taxon>
        <taxon>Bacillati</taxon>
        <taxon>Cyanobacteriota</taxon>
        <taxon>Cyanophyceae</taxon>
        <taxon>Nostocales</taxon>
        <taxon>Nostocaceae</taxon>
        <taxon>Trichormus</taxon>
    </lineage>
</organism>
<keyword evidence="4 13" id="KW-1134">Transmembrane beta strand</keyword>
<evidence type="ECO:0000256" key="6">
    <source>
        <dbReference type="ARBA" id="ARBA00022692"/>
    </source>
</evidence>
<dbReference type="NCBIfam" id="TIGR01783">
    <property type="entry name" value="TonB-siderophor"/>
    <property type="match status" value="1"/>
</dbReference>
<evidence type="ECO:0000256" key="10">
    <source>
        <dbReference type="ARBA" id="ARBA00023077"/>
    </source>
</evidence>
<feature type="compositionally biased region" description="Polar residues" evidence="15">
    <location>
        <begin position="189"/>
        <end position="198"/>
    </location>
</feature>
<evidence type="ECO:0000259" key="18">
    <source>
        <dbReference type="Pfam" id="PF07715"/>
    </source>
</evidence>
<evidence type="ECO:0000256" key="9">
    <source>
        <dbReference type="ARBA" id="ARBA00023065"/>
    </source>
</evidence>
<evidence type="ECO:0000256" key="4">
    <source>
        <dbReference type="ARBA" id="ARBA00022452"/>
    </source>
</evidence>
<name>A0ABR6SI68_ANAVA</name>
<evidence type="ECO:0000259" key="17">
    <source>
        <dbReference type="Pfam" id="PF00593"/>
    </source>
</evidence>
<dbReference type="CDD" id="cd01347">
    <property type="entry name" value="ligand_gated_channel"/>
    <property type="match status" value="1"/>
</dbReference>
<keyword evidence="6 13" id="KW-0812">Transmembrane</keyword>
<dbReference type="Pfam" id="PF07715">
    <property type="entry name" value="Plug"/>
    <property type="match status" value="1"/>
</dbReference>
<keyword evidence="11 13" id="KW-0472">Membrane</keyword>
<dbReference type="Pfam" id="PF11741">
    <property type="entry name" value="AMIN"/>
    <property type="match status" value="1"/>
</dbReference>
<keyword evidence="5" id="KW-0410">Iron transport</keyword>
<feature type="domain" description="TonB-dependent receptor plug" evidence="18">
    <location>
        <begin position="230"/>
        <end position="325"/>
    </location>
</feature>
<evidence type="ECO:0000256" key="2">
    <source>
        <dbReference type="ARBA" id="ARBA00009810"/>
    </source>
</evidence>
<geneLocation type="plasmid" evidence="20">
    <name>pN2B-C</name>
</geneLocation>
<keyword evidence="9" id="KW-0406">Ion transport</keyword>
<comment type="subcellular location">
    <subcellularLocation>
        <location evidence="1 13">Cell outer membrane</location>
        <topology evidence="1 13">Multi-pass membrane protein</topology>
    </subcellularLocation>
</comment>
<dbReference type="InterPro" id="IPR039426">
    <property type="entry name" value="TonB-dep_rcpt-like"/>
</dbReference>
<evidence type="ECO:0000256" key="13">
    <source>
        <dbReference type="PROSITE-ProRule" id="PRU01360"/>
    </source>
</evidence>
<dbReference type="SUPFAM" id="SSF56935">
    <property type="entry name" value="Porins"/>
    <property type="match status" value="1"/>
</dbReference>
<evidence type="ECO:0000313" key="20">
    <source>
        <dbReference type="EMBL" id="MBC1305994.1"/>
    </source>
</evidence>
<protein>
    <submittedName>
        <fullName evidence="20">TonB-dependent siderophore receptor</fullName>
    </submittedName>
</protein>
<dbReference type="Gene3D" id="2.170.130.10">
    <property type="entry name" value="TonB-dependent receptor, plug domain"/>
    <property type="match status" value="1"/>
</dbReference>
<feature type="signal peptide" evidence="16">
    <location>
        <begin position="1"/>
        <end position="30"/>
    </location>
</feature>
<keyword evidence="20" id="KW-0614">Plasmid</keyword>
<dbReference type="EMBL" id="JACKZP010000306">
    <property type="protein sequence ID" value="MBC1305994.1"/>
    <property type="molecule type" value="Genomic_DNA"/>
</dbReference>
<dbReference type="Gene3D" id="2.40.170.20">
    <property type="entry name" value="TonB-dependent receptor, beta-barrel domain"/>
    <property type="match status" value="1"/>
</dbReference>
<evidence type="ECO:0000259" key="19">
    <source>
        <dbReference type="Pfam" id="PF11741"/>
    </source>
</evidence>
<accession>A0ABR6SI68</accession>
<keyword evidence="7 16" id="KW-0732">Signal</keyword>
<dbReference type="InterPro" id="IPR012910">
    <property type="entry name" value="Plug_dom"/>
</dbReference>
<keyword evidence="8" id="KW-0408">Iron</keyword>
<evidence type="ECO:0000256" key="15">
    <source>
        <dbReference type="SAM" id="MobiDB-lite"/>
    </source>
</evidence>
<keyword evidence="12 13" id="KW-0998">Cell outer membrane</keyword>
<evidence type="ECO:0000256" key="7">
    <source>
        <dbReference type="ARBA" id="ARBA00022729"/>
    </source>
</evidence>
<dbReference type="InterPro" id="IPR000531">
    <property type="entry name" value="Beta-barrel_TonB"/>
</dbReference>
<dbReference type="PANTHER" id="PTHR32552">
    <property type="entry name" value="FERRICHROME IRON RECEPTOR-RELATED"/>
    <property type="match status" value="1"/>
</dbReference>
<gene>
    <name evidence="20" type="ORF">GNE12_29415</name>
</gene>
<feature type="region of interest" description="Disordered" evidence="15">
    <location>
        <begin position="168"/>
        <end position="202"/>
    </location>
</feature>
<comment type="caution">
    <text evidence="20">The sequence shown here is derived from an EMBL/GenBank/DDBJ whole genome shotgun (WGS) entry which is preliminary data.</text>
</comment>